<reference evidence="2" key="1">
    <citation type="submission" date="2010-07" db="EMBL/GenBank/DDBJ databases">
        <title>The genome sequence of Haemophilus parainfluenzae T3T1.</title>
        <authorList>
            <person name="Crook D."/>
            <person name="Hood D."/>
            <person name="Moxon R."/>
            <person name="Parkhill J."/>
            <person name="Aslett M."/>
            <person name="Bentley S.D."/>
        </authorList>
    </citation>
    <scope>NUCLEOTIDE SEQUENCE [LARGE SCALE GENOMIC DNA]</scope>
    <source>
        <strain evidence="2">T3T1</strain>
    </source>
</reference>
<evidence type="ECO:0000313" key="2">
    <source>
        <dbReference type="Proteomes" id="UP000007052"/>
    </source>
</evidence>
<dbReference type="EMBL" id="FQ312002">
    <property type="protein sequence ID" value="CBW14850.1"/>
    <property type="molecule type" value="Genomic_DNA"/>
</dbReference>
<sequence length="38" mass="4144">MAAVVAAVTNLHLRDKKSAVKNNRTFSLSKLSLQNEST</sequence>
<organism evidence="1 2">
    <name type="scientific">Haemophilus parainfluenzae (strain T3T1)</name>
    <dbReference type="NCBI Taxonomy" id="862965"/>
    <lineage>
        <taxon>Bacteria</taxon>
        <taxon>Pseudomonadati</taxon>
        <taxon>Pseudomonadota</taxon>
        <taxon>Gammaproteobacteria</taxon>
        <taxon>Pasteurellales</taxon>
        <taxon>Pasteurellaceae</taxon>
        <taxon>Haemophilus</taxon>
    </lineage>
</organism>
<name>A0AB33QKW3_HAEP3</name>
<dbReference type="Proteomes" id="UP000007052">
    <property type="component" value="Chromosome"/>
</dbReference>
<accession>A0AB33QKW3</accession>
<dbReference type="KEGG" id="hpr:PARA_07430"/>
<gene>
    <name evidence="1" type="ordered locus">PARA_07430</name>
</gene>
<protein>
    <submittedName>
        <fullName evidence="1">Uncharacterized protein</fullName>
    </submittedName>
</protein>
<evidence type="ECO:0000313" key="1">
    <source>
        <dbReference type="EMBL" id="CBW14850.1"/>
    </source>
</evidence>
<proteinExistence type="predicted"/>
<dbReference type="AlphaFoldDB" id="A0AB33QKW3"/>